<evidence type="ECO:0000313" key="3">
    <source>
        <dbReference type="EMBL" id="EAT14700.1"/>
    </source>
</evidence>
<dbReference type="SUPFAM" id="SSF53807">
    <property type="entry name" value="Helical backbone' metal receptor"/>
    <property type="match status" value="1"/>
</dbReference>
<gene>
    <name evidence="3" type="ORF">Dace_0665</name>
</gene>
<dbReference type="AlphaFoldDB" id="Q1JWU4"/>
<evidence type="ECO:0000256" key="1">
    <source>
        <dbReference type="SAM" id="SignalP"/>
    </source>
</evidence>
<dbReference type="Proteomes" id="UP000005695">
    <property type="component" value="Unassembled WGS sequence"/>
</dbReference>
<reference evidence="3" key="2">
    <citation type="submission" date="2006-05" db="EMBL/GenBank/DDBJ databases">
        <title>Sequencing of the draft genome and assembly of Desulfuromonas acetoxidans DSM 684.</title>
        <authorList>
            <consortium name="US DOE Joint Genome Institute (JGI-PGF)"/>
            <person name="Copeland A."/>
            <person name="Lucas S."/>
            <person name="Lapidus A."/>
            <person name="Barry K."/>
            <person name="Detter J.C."/>
            <person name="Glavina del Rio T."/>
            <person name="Hammon N."/>
            <person name="Israni S."/>
            <person name="Dalin E."/>
            <person name="Tice H."/>
            <person name="Bruce D."/>
            <person name="Pitluck S."/>
            <person name="Richardson P."/>
        </authorList>
    </citation>
    <scope>NUCLEOTIDE SEQUENCE [LARGE SCALE GENOMIC DNA]</scope>
    <source>
        <strain evidence="3">DSM 684</strain>
    </source>
</reference>
<accession>Q1JWU4</accession>
<dbReference type="Pfam" id="PF01497">
    <property type="entry name" value="Peripla_BP_2"/>
    <property type="match status" value="1"/>
</dbReference>
<sequence length="357" mass="40002">MLILRRARHRTACLCCSMHKLLIVLTILLCLSSIALAEAKDGNTLDFPLNMADLRAELSDAHRPESRNNRYPRRVDYQIRTWNKITDALNNRSASLLLEQQPQRVIPHTVGLTEELWAIVPHERIVGLHESSRVAAYSFLADQFPAEIPTFLTEDAEMVIGLQPDLVITSFYSSAAFKHQLNLAEIPHVETGFFGGIEDIRDQIRLFGDMLGVEASARQLLQTMSHNSEAICNVVTQRLDGQVPTLLYYDRMGFVAGKHTLFDALCQRLGVKNAASEHGIGFFKQVGYETVLKWNPDIIVVPADSGLKQRLTGQPILAMSNAVQQHRIYAIPEYYLTASSQFVIASLNYLGGILNDE</sequence>
<keyword evidence="4" id="KW-1185">Reference proteome</keyword>
<dbReference type="PROSITE" id="PS50983">
    <property type="entry name" value="FE_B12_PBP"/>
    <property type="match status" value="1"/>
</dbReference>
<feature type="domain" description="Fe/B12 periplasmic-binding" evidence="2">
    <location>
        <begin position="104"/>
        <end position="357"/>
    </location>
</feature>
<dbReference type="InterPro" id="IPR002491">
    <property type="entry name" value="ABC_transptr_periplasmic_BD"/>
</dbReference>
<dbReference type="EMBL" id="AAEW02000019">
    <property type="protein sequence ID" value="EAT14700.1"/>
    <property type="molecule type" value="Genomic_DNA"/>
</dbReference>
<evidence type="ECO:0000259" key="2">
    <source>
        <dbReference type="PROSITE" id="PS50983"/>
    </source>
</evidence>
<comment type="caution">
    <text evidence="3">The sequence shown here is derived from an EMBL/GenBank/DDBJ whole genome shotgun (WGS) entry which is preliminary data.</text>
</comment>
<organism evidence="3 4">
    <name type="scientific">Desulfuromonas acetoxidans (strain DSM 684 / 11070)</name>
    <dbReference type="NCBI Taxonomy" id="281689"/>
    <lineage>
        <taxon>Bacteria</taxon>
        <taxon>Pseudomonadati</taxon>
        <taxon>Thermodesulfobacteriota</taxon>
        <taxon>Desulfuromonadia</taxon>
        <taxon>Desulfuromonadales</taxon>
        <taxon>Desulfuromonadaceae</taxon>
        <taxon>Desulfuromonas</taxon>
    </lineage>
</organism>
<feature type="chain" id="PRO_5004192628" evidence="1">
    <location>
        <begin position="38"/>
        <end position="357"/>
    </location>
</feature>
<protein>
    <submittedName>
        <fullName evidence="3">Periplasmic binding protein</fullName>
    </submittedName>
</protein>
<dbReference type="Gene3D" id="3.40.50.1980">
    <property type="entry name" value="Nitrogenase molybdenum iron protein domain"/>
    <property type="match status" value="2"/>
</dbReference>
<dbReference type="PANTHER" id="PTHR30535:SF34">
    <property type="entry name" value="MOLYBDATE-BINDING PROTEIN MOLA"/>
    <property type="match status" value="1"/>
</dbReference>
<dbReference type="GO" id="GO:0071281">
    <property type="term" value="P:cellular response to iron ion"/>
    <property type="evidence" value="ECO:0007669"/>
    <property type="project" value="TreeGrafter"/>
</dbReference>
<reference evidence="3" key="1">
    <citation type="submission" date="2006-05" db="EMBL/GenBank/DDBJ databases">
        <title>Annotation of the draft genome assembly of Desulfuromonas acetoxidans DSM 684.</title>
        <authorList>
            <consortium name="US DOE Joint Genome Institute (JGI-ORNL)"/>
            <person name="Larimer F."/>
            <person name="Land M."/>
            <person name="Hauser L."/>
        </authorList>
    </citation>
    <scope>NUCLEOTIDE SEQUENCE [LARGE SCALE GENOMIC DNA]</scope>
    <source>
        <strain evidence="3">DSM 684</strain>
    </source>
</reference>
<proteinExistence type="predicted"/>
<feature type="signal peptide" evidence="1">
    <location>
        <begin position="1"/>
        <end position="37"/>
    </location>
</feature>
<dbReference type="PANTHER" id="PTHR30535">
    <property type="entry name" value="VITAMIN B12-BINDING PROTEIN"/>
    <property type="match status" value="1"/>
</dbReference>
<evidence type="ECO:0000313" key="4">
    <source>
        <dbReference type="Proteomes" id="UP000005695"/>
    </source>
</evidence>
<dbReference type="InterPro" id="IPR050902">
    <property type="entry name" value="ABC_Transporter_SBP"/>
</dbReference>
<name>Q1JWU4_DESA6</name>
<keyword evidence="1" id="KW-0732">Signal</keyword>